<keyword evidence="3" id="KW-1185">Reference proteome</keyword>
<reference evidence="3" key="1">
    <citation type="submission" date="2016-06" db="EMBL/GenBank/DDBJ databases">
        <authorList>
            <person name="Varghese N."/>
        </authorList>
    </citation>
    <scope>NUCLEOTIDE SEQUENCE [LARGE SCALE GENOMIC DNA]</scope>
    <source>
        <strain evidence="3">DSM 45555</strain>
    </source>
</reference>
<name>A0A1C5ANL0_9ACTN</name>
<evidence type="ECO:0000313" key="2">
    <source>
        <dbReference type="EMBL" id="SCF46787.1"/>
    </source>
</evidence>
<dbReference type="Proteomes" id="UP000198551">
    <property type="component" value="Unassembled WGS sequence"/>
</dbReference>
<organism evidence="2 3">
    <name type="scientific">Micromonospora marina</name>
    <dbReference type="NCBI Taxonomy" id="307120"/>
    <lineage>
        <taxon>Bacteria</taxon>
        <taxon>Bacillati</taxon>
        <taxon>Actinomycetota</taxon>
        <taxon>Actinomycetes</taxon>
        <taxon>Micromonosporales</taxon>
        <taxon>Micromonosporaceae</taxon>
        <taxon>Micromonospora</taxon>
    </lineage>
</organism>
<dbReference type="AlphaFoldDB" id="A0A1C5ANL0"/>
<sequence length="62" mass="7279">MDTGDLIVYFSMTPAVNFTHNRTDRFTMQILYAILHLECCIFTLAEFKILAINSFKDRLRFA</sequence>
<evidence type="ECO:0000313" key="3">
    <source>
        <dbReference type="Proteomes" id="UP000198551"/>
    </source>
</evidence>
<dbReference type="EMBL" id="FMCV01000057">
    <property type="protein sequence ID" value="SCF46787.1"/>
    <property type="molecule type" value="Genomic_DNA"/>
</dbReference>
<feature type="transmembrane region" description="Helical" evidence="1">
    <location>
        <begin position="30"/>
        <end position="51"/>
    </location>
</feature>
<keyword evidence="1" id="KW-0812">Transmembrane</keyword>
<keyword evidence="1" id="KW-0472">Membrane</keyword>
<proteinExistence type="predicted"/>
<protein>
    <submittedName>
        <fullName evidence="2">Uncharacterized protein</fullName>
    </submittedName>
</protein>
<gene>
    <name evidence="2" type="ORF">GA0070215_1571</name>
</gene>
<keyword evidence="1" id="KW-1133">Transmembrane helix</keyword>
<evidence type="ECO:0000256" key="1">
    <source>
        <dbReference type="SAM" id="Phobius"/>
    </source>
</evidence>
<accession>A0A1C5ANL0</accession>